<evidence type="ECO:0000256" key="3">
    <source>
        <dbReference type="ARBA" id="ARBA00022475"/>
    </source>
</evidence>
<proteinExistence type="inferred from homology"/>
<feature type="transmembrane region" description="Helical" evidence="9">
    <location>
        <begin position="59"/>
        <end position="78"/>
    </location>
</feature>
<keyword evidence="5" id="KW-0029">Amino-acid transport</keyword>
<evidence type="ECO:0000256" key="7">
    <source>
        <dbReference type="ARBA" id="ARBA00023136"/>
    </source>
</evidence>
<dbReference type="PANTHER" id="PTHR11795:SF445">
    <property type="entry name" value="AMINO ACID ABC TRANSPORTER PERMEASE PROTEIN"/>
    <property type="match status" value="1"/>
</dbReference>
<evidence type="ECO:0008006" key="11">
    <source>
        <dbReference type="Google" id="ProtNLM"/>
    </source>
</evidence>
<accession>A0A0F9EPN6</accession>
<evidence type="ECO:0000313" key="10">
    <source>
        <dbReference type="EMBL" id="KKL25823.1"/>
    </source>
</evidence>
<dbReference type="PANTHER" id="PTHR11795">
    <property type="entry name" value="BRANCHED-CHAIN AMINO ACID TRANSPORT SYSTEM PERMEASE PROTEIN LIVH"/>
    <property type="match status" value="1"/>
</dbReference>
<comment type="caution">
    <text evidence="10">The sequence shown here is derived from an EMBL/GenBank/DDBJ whole genome shotgun (WGS) entry which is preliminary data.</text>
</comment>
<sequence length="84" mass="8804">SFHAISPFIGLTFALKGLVVMLLGGLGNVVGAMIGGLILGLAEVLSIVILPTEFNLQDIFSFGIMILILIFKPTGLFGTRVTKG</sequence>
<evidence type="ECO:0000256" key="1">
    <source>
        <dbReference type="ARBA" id="ARBA00004651"/>
    </source>
</evidence>
<evidence type="ECO:0000256" key="9">
    <source>
        <dbReference type="SAM" id="Phobius"/>
    </source>
</evidence>
<dbReference type="GO" id="GO:0005886">
    <property type="term" value="C:plasma membrane"/>
    <property type="evidence" value="ECO:0007669"/>
    <property type="project" value="UniProtKB-SubCell"/>
</dbReference>
<comment type="similarity">
    <text evidence="8">Belongs to the binding-protein-dependent transport system permease family. LivHM subfamily.</text>
</comment>
<organism evidence="10">
    <name type="scientific">marine sediment metagenome</name>
    <dbReference type="NCBI Taxonomy" id="412755"/>
    <lineage>
        <taxon>unclassified sequences</taxon>
        <taxon>metagenomes</taxon>
        <taxon>ecological metagenomes</taxon>
    </lineage>
</organism>
<dbReference type="InterPro" id="IPR001851">
    <property type="entry name" value="ABC_transp_permease"/>
</dbReference>
<keyword evidence="6 9" id="KW-1133">Transmembrane helix</keyword>
<reference evidence="10" key="1">
    <citation type="journal article" date="2015" name="Nature">
        <title>Complex archaea that bridge the gap between prokaryotes and eukaryotes.</title>
        <authorList>
            <person name="Spang A."/>
            <person name="Saw J.H."/>
            <person name="Jorgensen S.L."/>
            <person name="Zaremba-Niedzwiedzka K."/>
            <person name="Martijn J."/>
            <person name="Lind A.E."/>
            <person name="van Eijk R."/>
            <person name="Schleper C."/>
            <person name="Guy L."/>
            <person name="Ettema T.J."/>
        </authorList>
    </citation>
    <scope>NUCLEOTIDE SEQUENCE</scope>
</reference>
<dbReference type="GO" id="GO:0022857">
    <property type="term" value="F:transmembrane transporter activity"/>
    <property type="evidence" value="ECO:0007669"/>
    <property type="project" value="InterPro"/>
</dbReference>
<dbReference type="Pfam" id="PF02653">
    <property type="entry name" value="BPD_transp_2"/>
    <property type="match status" value="1"/>
</dbReference>
<keyword evidence="7 9" id="KW-0472">Membrane</keyword>
<dbReference type="EMBL" id="LAZR01036069">
    <property type="protein sequence ID" value="KKL25823.1"/>
    <property type="molecule type" value="Genomic_DNA"/>
</dbReference>
<dbReference type="AlphaFoldDB" id="A0A0F9EPN6"/>
<comment type="subcellular location">
    <subcellularLocation>
        <location evidence="1">Cell membrane</location>
        <topology evidence="1">Multi-pass membrane protein</topology>
    </subcellularLocation>
</comment>
<dbReference type="GO" id="GO:0006865">
    <property type="term" value="P:amino acid transport"/>
    <property type="evidence" value="ECO:0007669"/>
    <property type="project" value="UniProtKB-KW"/>
</dbReference>
<keyword evidence="4 9" id="KW-0812">Transmembrane</keyword>
<gene>
    <name evidence="10" type="ORF">LCGC14_2401420</name>
</gene>
<evidence type="ECO:0000256" key="5">
    <source>
        <dbReference type="ARBA" id="ARBA00022970"/>
    </source>
</evidence>
<evidence type="ECO:0000256" key="2">
    <source>
        <dbReference type="ARBA" id="ARBA00022448"/>
    </source>
</evidence>
<evidence type="ECO:0000256" key="6">
    <source>
        <dbReference type="ARBA" id="ARBA00022989"/>
    </source>
</evidence>
<name>A0A0F9EPN6_9ZZZZ</name>
<protein>
    <recommendedName>
        <fullName evidence="11">Branched-chain amino acid ABC transporter permease</fullName>
    </recommendedName>
</protein>
<keyword evidence="3" id="KW-1003">Cell membrane</keyword>
<evidence type="ECO:0000256" key="8">
    <source>
        <dbReference type="ARBA" id="ARBA00037998"/>
    </source>
</evidence>
<feature type="non-terminal residue" evidence="10">
    <location>
        <position position="1"/>
    </location>
</feature>
<evidence type="ECO:0000256" key="4">
    <source>
        <dbReference type="ARBA" id="ARBA00022692"/>
    </source>
</evidence>
<feature type="transmembrane region" description="Helical" evidence="9">
    <location>
        <begin position="18"/>
        <end position="39"/>
    </location>
</feature>
<dbReference type="InterPro" id="IPR052157">
    <property type="entry name" value="BCAA_transport_permease"/>
</dbReference>
<keyword evidence="2" id="KW-0813">Transport</keyword>